<comment type="cofactor">
    <cofactor evidence="1">
        <name>FMN</name>
        <dbReference type="ChEBI" id="CHEBI:58210"/>
    </cofactor>
</comment>
<dbReference type="GO" id="GO:0050661">
    <property type="term" value="F:NADP binding"/>
    <property type="evidence" value="ECO:0007669"/>
    <property type="project" value="InterPro"/>
</dbReference>
<accession>A0A1Y2DGX1</accession>
<evidence type="ECO:0000256" key="5">
    <source>
        <dbReference type="ARBA" id="ARBA00023002"/>
    </source>
</evidence>
<evidence type="ECO:0000256" key="4">
    <source>
        <dbReference type="ARBA" id="ARBA00022857"/>
    </source>
</evidence>
<comment type="caution">
    <text evidence="7">The sequence shown here is derived from an EMBL/GenBank/DDBJ whole genome shotgun (WGS) entry which is preliminary data.</text>
</comment>
<dbReference type="InterPro" id="IPR044152">
    <property type="entry name" value="YqjM-like"/>
</dbReference>
<keyword evidence="5" id="KW-0560">Oxidoreductase</keyword>
<dbReference type="Proteomes" id="UP000193467">
    <property type="component" value="Unassembled WGS sequence"/>
</dbReference>
<sequence>MGSNAASLPPPDLVNKGVPNAPFYLPETIPSAGTAMSSKLFPHNETLPLLYQPIEIGGMTFKNRIQVAPMCQYSAIEGVPTPWHLVHLGGFATRGASLVIAEASAVLPNGRISPQCPGLWNDEQRDAWKPIFDFVKANGARAGIQLAHAGRKASTVAPWLNMSLTRPHVNTNIANDGEAGGWTSNVWAPSAIPYLDEQFPDPKAMTLEDIEEFKAAWKASVKRADEAGVDVVEIHSAHGYLLHEFLSPISNKRTDKYGGSLENRLRLAMEVIEITRSTLPAEKPVFVRISATDNSPEGEKNEQGEYISWGIEQSKIYLAEASKRGVAFLDASSSGNDHKQKIKLGPGYQVPFAEQLRASLTNENRIPISAVGLITDGTQAEQILQEGKADIISVAREFLRNADLVFDWAQELGVSVSVPVQYERAHTRMFKHAQLVY</sequence>
<evidence type="ECO:0000256" key="3">
    <source>
        <dbReference type="ARBA" id="ARBA00022643"/>
    </source>
</evidence>
<dbReference type="GO" id="GO:0010181">
    <property type="term" value="F:FMN binding"/>
    <property type="evidence" value="ECO:0007669"/>
    <property type="project" value="InterPro"/>
</dbReference>
<keyword evidence="2" id="KW-0285">Flavoprotein</keyword>
<keyword evidence="3" id="KW-0288">FMN</keyword>
<dbReference type="Gene3D" id="3.20.20.70">
    <property type="entry name" value="Aldolase class I"/>
    <property type="match status" value="1"/>
</dbReference>
<evidence type="ECO:0000313" key="7">
    <source>
        <dbReference type="EMBL" id="ORY58334.1"/>
    </source>
</evidence>
<dbReference type="InParanoid" id="A0A1Y2DGX1"/>
<evidence type="ECO:0000313" key="8">
    <source>
        <dbReference type="Proteomes" id="UP000193467"/>
    </source>
</evidence>
<name>A0A1Y2DGX1_9BASI</name>
<keyword evidence="8" id="KW-1185">Reference proteome</keyword>
<dbReference type="GO" id="GO:0003959">
    <property type="term" value="F:NADPH dehydrogenase activity"/>
    <property type="evidence" value="ECO:0007669"/>
    <property type="project" value="InterPro"/>
</dbReference>
<organism evidence="7 8">
    <name type="scientific">Leucosporidium creatinivorum</name>
    <dbReference type="NCBI Taxonomy" id="106004"/>
    <lineage>
        <taxon>Eukaryota</taxon>
        <taxon>Fungi</taxon>
        <taxon>Dikarya</taxon>
        <taxon>Basidiomycota</taxon>
        <taxon>Pucciniomycotina</taxon>
        <taxon>Microbotryomycetes</taxon>
        <taxon>Leucosporidiales</taxon>
        <taxon>Leucosporidium</taxon>
    </lineage>
</organism>
<gene>
    <name evidence="7" type="ORF">BCR35DRAFT_283785</name>
</gene>
<dbReference type="InterPro" id="IPR001155">
    <property type="entry name" value="OxRdtase_FMN_N"/>
</dbReference>
<evidence type="ECO:0000256" key="1">
    <source>
        <dbReference type="ARBA" id="ARBA00001917"/>
    </source>
</evidence>
<dbReference type="PANTHER" id="PTHR43303:SF4">
    <property type="entry name" value="NADPH DEHYDROGENASE C23G7.10C-RELATED"/>
    <property type="match status" value="1"/>
</dbReference>
<dbReference type="OrthoDB" id="72788at2759"/>
<feature type="domain" description="NADH:flavin oxidoreductase/NADH oxidase N-terminal" evidence="6">
    <location>
        <begin position="50"/>
        <end position="411"/>
    </location>
</feature>
<evidence type="ECO:0000256" key="2">
    <source>
        <dbReference type="ARBA" id="ARBA00022630"/>
    </source>
</evidence>
<dbReference type="PANTHER" id="PTHR43303">
    <property type="entry name" value="NADPH DEHYDROGENASE C23G7.10C-RELATED"/>
    <property type="match status" value="1"/>
</dbReference>
<dbReference type="STRING" id="106004.A0A1Y2DGX1"/>
<proteinExistence type="predicted"/>
<dbReference type="InterPro" id="IPR013785">
    <property type="entry name" value="Aldolase_TIM"/>
</dbReference>
<dbReference type="SUPFAM" id="SSF51395">
    <property type="entry name" value="FMN-linked oxidoreductases"/>
    <property type="match status" value="1"/>
</dbReference>
<dbReference type="CDD" id="cd02932">
    <property type="entry name" value="OYE_YqiM_FMN"/>
    <property type="match status" value="1"/>
</dbReference>
<reference evidence="7 8" key="1">
    <citation type="submission" date="2016-07" db="EMBL/GenBank/DDBJ databases">
        <title>Pervasive Adenine N6-methylation of Active Genes in Fungi.</title>
        <authorList>
            <consortium name="DOE Joint Genome Institute"/>
            <person name="Mondo S.J."/>
            <person name="Dannebaum R.O."/>
            <person name="Kuo R.C."/>
            <person name="Labutti K."/>
            <person name="Haridas S."/>
            <person name="Kuo A."/>
            <person name="Salamov A."/>
            <person name="Ahrendt S.R."/>
            <person name="Lipzen A."/>
            <person name="Sullivan W."/>
            <person name="Andreopoulos W.B."/>
            <person name="Clum A."/>
            <person name="Lindquist E."/>
            <person name="Daum C."/>
            <person name="Ramamoorthy G.K."/>
            <person name="Gryganskyi A."/>
            <person name="Culley D."/>
            <person name="Magnuson J.K."/>
            <person name="James T.Y."/>
            <person name="O'Malley M.A."/>
            <person name="Stajich J.E."/>
            <person name="Spatafora J.W."/>
            <person name="Visel A."/>
            <person name="Grigoriev I.V."/>
        </authorList>
    </citation>
    <scope>NUCLEOTIDE SEQUENCE [LARGE SCALE GENOMIC DNA]</scope>
    <source>
        <strain evidence="7 8">62-1032</strain>
    </source>
</reference>
<protein>
    <recommendedName>
        <fullName evidence="6">NADH:flavin oxidoreductase/NADH oxidase N-terminal domain-containing protein</fullName>
    </recommendedName>
</protein>
<dbReference type="Pfam" id="PF00724">
    <property type="entry name" value="Oxidored_FMN"/>
    <property type="match status" value="1"/>
</dbReference>
<dbReference type="FunCoup" id="A0A1Y2DGX1">
    <property type="interactions" value="1"/>
</dbReference>
<dbReference type="AlphaFoldDB" id="A0A1Y2DGX1"/>
<dbReference type="EMBL" id="MCGR01000079">
    <property type="protein sequence ID" value="ORY58334.1"/>
    <property type="molecule type" value="Genomic_DNA"/>
</dbReference>
<evidence type="ECO:0000259" key="6">
    <source>
        <dbReference type="Pfam" id="PF00724"/>
    </source>
</evidence>
<keyword evidence="4" id="KW-0521">NADP</keyword>